<proteinExistence type="predicted"/>
<dbReference type="OrthoDB" id="5510290at2"/>
<dbReference type="STRING" id="1434232.MAIT1_03767"/>
<dbReference type="Pfam" id="PF09832">
    <property type="entry name" value="DUF2059"/>
    <property type="match status" value="1"/>
</dbReference>
<organism evidence="3 4">
    <name type="scientific">Magnetofaba australis IT-1</name>
    <dbReference type="NCBI Taxonomy" id="1434232"/>
    <lineage>
        <taxon>Bacteria</taxon>
        <taxon>Pseudomonadati</taxon>
        <taxon>Pseudomonadota</taxon>
        <taxon>Magnetococcia</taxon>
        <taxon>Magnetococcales</taxon>
        <taxon>Magnetococcaceae</taxon>
        <taxon>Magnetofaba</taxon>
    </lineage>
</organism>
<evidence type="ECO:0000256" key="1">
    <source>
        <dbReference type="SAM" id="SignalP"/>
    </source>
</evidence>
<protein>
    <recommendedName>
        <fullName evidence="2">DUF2059 domain-containing protein</fullName>
    </recommendedName>
</protein>
<feature type="domain" description="DUF2059" evidence="2">
    <location>
        <begin position="98"/>
        <end position="154"/>
    </location>
</feature>
<evidence type="ECO:0000313" key="4">
    <source>
        <dbReference type="Proteomes" id="UP000194003"/>
    </source>
</evidence>
<feature type="chain" id="PRO_5012598650" description="DUF2059 domain-containing protein" evidence="1">
    <location>
        <begin position="22"/>
        <end position="171"/>
    </location>
</feature>
<name>A0A1Y2K3M6_9PROT</name>
<evidence type="ECO:0000259" key="2">
    <source>
        <dbReference type="Pfam" id="PF09832"/>
    </source>
</evidence>
<comment type="caution">
    <text evidence="3">The sequence shown here is derived from an EMBL/GenBank/DDBJ whole genome shotgun (WGS) entry which is preliminary data.</text>
</comment>
<keyword evidence="1" id="KW-0732">Signal</keyword>
<gene>
    <name evidence="3" type="ORF">MAIT1_03767</name>
</gene>
<evidence type="ECO:0000313" key="3">
    <source>
        <dbReference type="EMBL" id="OSM03987.1"/>
    </source>
</evidence>
<dbReference type="Proteomes" id="UP000194003">
    <property type="component" value="Unassembled WGS sequence"/>
</dbReference>
<reference evidence="3 4" key="1">
    <citation type="journal article" date="2016" name="BMC Genomics">
        <title>Combined genomic and structural analyses of a cultured magnetotactic bacterium reveals its niche adaptation to a dynamic environment.</title>
        <authorList>
            <person name="Araujo A.C."/>
            <person name="Morillo V."/>
            <person name="Cypriano J."/>
            <person name="Teixeira L.C."/>
            <person name="Leao P."/>
            <person name="Lyra S."/>
            <person name="Almeida L.G."/>
            <person name="Bazylinski D.A."/>
            <person name="Vasconcellos A.T."/>
            <person name="Abreu F."/>
            <person name="Lins U."/>
        </authorList>
    </citation>
    <scope>NUCLEOTIDE SEQUENCE [LARGE SCALE GENOMIC DNA]</scope>
    <source>
        <strain evidence="3 4">IT-1</strain>
    </source>
</reference>
<dbReference type="AlphaFoldDB" id="A0A1Y2K3M6"/>
<dbReference type="InterPro" id="IPR018637">
    <property type="entry name" value="DUF2059"/>
</dbReference>
<feature type="signal peptide" evidence="1">
    <location>
        <begin position="1"/>
        <end position="21"/>
    </location>
</feature>
<dbReference type="RefSeq" id="WP_158089412.1">
    <property type="nucleotide sequence ID" value="NZ_LVJN01000019.1"/>
</dbReference>
<keyword evidence="4" id="KW-1185">Reference proteome</keyword>
<accession>A0A1Y2K3M6</accession>
<dbReference type="EMBL" id="LVJN01000019">
    <property type="protein sequence ID" value="OSM03987.1"/>
    <property type="molecule type" value="Genomic_DNA"/>
</dbReference>
<sequence>MFRLFCAAICLLLALPAQALAQEDAPTPAALELAAIVAGQQQLQNVLNATAINLEKGLQPIVKRELAAHLVDDPMIIRIVAKNIKNRLISAMAGEYADFQTRSAHIYMKHFSDQEIHDMIAFYHTPTGKKLSEVTPTLTAESIAMGQEWAKNALQGRFDEILQQELSGFVK</sequence>